<protein>
    <recommendedName>
        <fullName evidence="10">G-protein coupled receptors family 1 profile domain-containing protein</fullName>
    </recommendedName>
</protein>
<dbReference type="GO" id="GO:0004930">
    <property type="term" value="F:G protein-coupled receptor activity"/>
    <property type="evidence" value="ECO:0007669"/>
    <property type="project" value="UniProtKB-KW"/>
</dbReference>
<feature type="region of interest" description="Disordered" evidence="8">
    <location>
        <begin position="408"/>
        <end position="433"/>
    </location>
</feature>
<dbReference type="PANTHER" id="PTHR45695:SF9">
    <property type="entry name" value="LEUCOKININ RECEPTOR"/>
    <property type="match status" value="1"/>
</dbReference>
<evidence type="ECO:0000313" key="11">
    <source>
        <dbReference type="EMBL" id="RNA10230.1"/>
    </source>
</evidence>
<dbReference type="PROSITE" id="PS50262">
    <property type="entry name" value="G_PROTEIN_RECEP_F1_2"/>
    <property type="match status" value="1"/>
</dbReference>
<dbReference type="SUPFAM" id="SSF81321">
    <property type="entry name" value="Family A G protein-coupled receptor-like"/>
    <property type="match status" value="1"/>
</dbReference>
<dbReference type="EMBL" id="REGN01006256">
    <property type="protein sequence ID" value="RNA10230.1"/>
    <property type="molecule type" value="Genomic_DNA"/>
</dbReference>
<dbReference type="PANTHER" id="PTHR45695">
    <property type="entry name" value="LEUCOKININ RECEPTOR-RELATED"/>
    <property type="match status" value="1"/>
</dbReference>
<evidence type="ECO:0000259" key="10">
    <source>
        <dbReference type="PROSITE" id="PS50262"/>
    </source>
</evidence>
<evidence type="ECO:0000256" key="6">
    <source>
        <dbReference type="ARBA" id="ARBA00023170"/>
    </source>
</evidence>
<evidence type="ECO:0000256" key="1">
    <source>
        <dbReference type="ARBA" id="ARBA00004141"/>
    </source>
</evidence>
<evidence type="ECO:0000256" key="7">
    <source>
        <dbReference type="ARBA" id="ARBA00023224"/>
    </source>
</evidence>
<comment type="caution">
    <text evidence="11">The sequence shown here is derived from an EMBL/GenBank/DDBJ whole genome shotgun (WGS) entry which is preliminary data.</text>
</comment>
<feature type="transmembrane region" description="Helical" evidence="9">
    <location>
        <begin position="158"/>
        <end position="176"/>
    </location>
</feature>
<proteinExistence type="predicted"/>
<dbReference type="Proteomes" id="UP000276133">
    <property type="component" value="Unassembled WGS sequence"/>
</dbReference>
<evidence type="ECO:0000256" key="8">
    <source>
        <dbReference type="SAM" id="MobiDB-lite"/>
    </source>
</evidence>
<keyword evidence="3 9" id="KW-1133">Transmembrane helix</keyword>
<evidence type="ECO:0000313" key="12">
    <source>
        <dbReference type="Proteomes" id="UP000276133"/>
    </source>
</evidence>
<feature type="transmembrane region" description="Helical" evidence="9">
    <location>
        <begin position="89"/>
        <end position="114"/>
    </location>
</feature>
<feature type="compositionally biased region" description="Polar residues" evidence="8">
    <location>
        <begin position="423"/>
        <end position="433"/>
    </location>
</feature>
<sequence length="447" mass="51909">MNYGMARMCESDRNCGLLYTLVGKQVSLFSNASDFENINCLSTFCPNSKFNFNQSINLYDLCRCIALSFVCNINRDQEKNAIESDLVRIIYLILSLCLIVASVFVNLLTTFLLFSEYKNLILTFCNKAIFCCMKETILNGKDLKKIIKKKSSNSISDMFIVCLLFSNWIITIYVIPNQTYLFYINSNIFDCQFTEFLKAYSVSMSIYSVVAISLQHFLAIKFSHYSLNLTTHRLIDTLSFISIISFFRSLRYLAKTLFFSRAYRQHLIATILLICMWLASASVGFYNRSQYKVVFLGIGEFLFNKDKLPCSLPKELKIATKACTSKGGKNTDSWFQKQDMIYMIFLLVIPNIIVFLSYAWVCYHIWSKGSNKNMVSFRLFYQKNKILKKEEVKIEKIRCKLRKNDKKRVSLSDEPSNDDDLMSKNNLNTPKNQQNIDEIIRLNDDQK</sequence>
<keyword evidence="4" id="KW-0297">G-protein coupled receptor</keyword>
<dbReference type="CDD" id="cd00637">
    <property type="entry name" value="7tm_classA_rhodopsin-like"/>
    <property type="match status" value="1"/>
</dbReference>
<keyword evidence="7" id="KW-0807">Transducer</keyword>
<keyword evidence="12" id="KW-1185">Reference proteome</keyword>
<gene>
    <name evidence="11" type="ORF">BpHYR1_013006</name>
</gene>
<feature type="domain" description="G-protein coupled receptors family 1 profile" evidence="10">
    <location>
        <begin position="138"/>
        <end position="447"/>
    </location>
</feature>
<comment type="subcellular location">
    <subcellularLocation>
        <location evidence="1">Membrane</location>
        <topology evidence="1">Multi-pass membrane protein</topology>
    </subcellularLocation>
</comment>
<evidence type="ECO:0000256" key="3">
    <source>
        <dbReference type="ARBA" id="ARBA00022989"/>
    </source>
</evidence>
<keyword evidence="2 9" id="KW-0812">Transmembrane</keyword>
<evidence type="ECO:0000256" key="9">
    <source>
        <dbReference type="SAM" id="Phobius"/>
    </source>
</evidence>
<feature type="transmembrane region" description="Helical" evidence="9">
    <location>
        <begin position="341"/>
        <end position="366"/>
    </location>
</feature>
<keyword evidence="6" id="KW-0675">Receptor</keyword>
<name>A0A3M7QFT9_BRAPC</name>
<feature type="transmembrane region" description="Helical" evidence="9">
    <location>
        <begin position="234"/>
        <end position="254"/>
    </location>
</feature>
<feature type="transmembrane region" description="Helical" evidence="9">
    <location>
        <begin position="266"/>
        <end position="286"/>
    </location>
</feature>
<evidence type="ECO:0000256" key="2">
    <source>
        <dbReference type="ARBA" id="ARBA00022692"/>
    </source>
</evidence>
<dbReference type="Gene3D" id="1.20.1070.10">
    <property type="entry name" value="Rhodopsin 7-helix transmembrane proteins"/>
    <property type="match status" value="1"/>
</dbReference>
<organism evidence="11 12">
    <name type="scientific">Brachionus plicatilis</name>
    <name type="common">Marine rotifer</name>
    <name type="synonym">Brachionus muelleri</name>
    <dbReference type="NCBI Taxonomy" id="10195"/>
    <lineage>
        <taxon>Eukaryota</taxon>
        <taxon>Metazoa</taxon>
        <taxon>Spiralia</taxon>
        <taxon>Gnathifera</taxon>
        <taxon>Rotifera</taxon>
        <taxon>Eurotatoria</taxon>
        <taxon>Monogononta</taxon>
        <taxon>Pseudotrocha</taxon>
        <taxon>Ploima</taxon>
        <taxon>Brachionidae</taxon>
        <taxon>Brachionus</taxon>
    </lineage>
</organism>
<dbReference type="AlphaFoldDB" id="A0A3M7QFT9"/>
<feature type="non-terminal residue" evidence="11">
    <location>
        <position position="447"/>
    </location>
</feature>
<evidence type="ECO:0000256" key="5">
    <source>
        <dbReference type="ARBA" id="ARBA00023136"/>
    </source>
</evidence>
<reference evidence="11 12" key="1">
    <citation type="journal article" date="2018" name="Sci. Rep.">
        <title>Genomic signatures of local adaptation to the degree of environmental predictability in rotifers.</title>
        <authorList>
            <person name="Franch-Gras L."/>
            <person name="Hahn C."/>
            <person name="Garcia-Roger E.M."/>
            <person name="Carmona M.J."/>
            <person name="Serra M."/>
            <person name="Gomez A."/>
        </authorList>
    </citation>
    <scope>NUCLEOTIDE SEQUENCE [LARGE SCALE GENOMIC DNA]</scope>
    <source>
        <strain evidence="11">HYR1</strain>
    </source>
</reference>
<dbReference type="InterPro" id="IPR017452">
    <property type="entry name" value="GPCR_Rhodpsn_7TM"/>
</dbReference>
<feature type="transmembrane region" description="Helical" evidence="9">
    <location>
        <begin position="204"/>
        <end position="222"/>
    </location>
</feature>
<accession>A0A3M7QFT9</accession>
<evidence type="ECO:0000256" key="4">
    <source>
        <dbReference type="ARBA" id="ARBA00023040"/>
    </source>
</evidence>
<dbReference type="GO" id="GO:0005886">
    <property type="term" value="C:plasma membrane"/>
    <property type="evidence" value="ECO:0007669"/>
    <property type="project" value="TreeGrafter"/>
</dbReference>
<keyword evidence="5 9" id="KW-0472">Membrane</keyword>